<dbReference type="KEGG" id="cik:H0194_03815"/>
<evidence type="ECO:0000256" key="3">
    <source>
        <dbReference type="ARBA" id="ARBA00022475"/>
    </source>
</evidence>
<dbReference type="PANTHER" id="PTHR20855">
    <property type="entry name" value="ADIPOR/PROGESTIN RECEPTOR-RELATED"/>
    <property type="match status" value="1"/>
</dbReference>
<protein>
    <submittedName>
        <fullName evidence="9">Hemolysin III family protein</fullName>
    </submittedName>
</protein>
<dbReference type="AlphaFoldDB" id="A0A7G7CRB5"/>
<comment type="similarity">
    <text evidence="2">Belongs to the UPF0073 (Hly-III) family.</text>
</comment>
<feature type="binding site" evidence="7">
    <location>
        <position position="78"/>
    </location>
    <ligand>
        <name>Zn(2+)</name>
        <dbReference type="ChEBI" id="CHEBI:29105"/>
    </ligand>
</feature>
<reference evidence="9 10" key="1">
    <citation type="submission" date="2020-07" db="EMBL/GenBank/DDBJ databases">
        <title>Complete genome and description of Corynebacterium incognita strain Marseille-Q3630 sp. nov.</title>
        <authorList>
            <person name="Boxberger M."/>
        </authorList>
    </citation>
    <scope>NUCLEOTIDE SEQUENCE [LARGE SCALE GENOMIC DNA]</scope>
    <source>
        <strain evidence="9 10">Marseille-Q3630</strain>
    </source>
</reference>
<feature type="transmembrane region" description="Helical" evidence="8">
    <location>
        <begin position="174"/>
        <end position="195"/>
    </location>
</feature>
<dbReference type="RefSeq" id="WP_185176504.1">
    <property type="nucleotide sequence ID" value="NZ_CP059404.1"/>
</dbReference>
<keyword evidence="7" id="KW-0862">Zinc</keyword>
<dbReference type="GO" id="GO:0140911">
    <property type="term" value="F:pore-forming activity"/>
    <property type="evidence" value="ECO:0007669"/>
    <property type="project" value="InterPro"/>
</dbReference>
<name>A0A7G7CRB5_9CORY</name>
<evidence type="ECO:0000313" key="10">
    <source>
        <dbReference type="Proteomes" id="UP000515743"/>
    </source>
</evidence>
<keyword evidence="3" id="KW-1003">Cell membrane</keyword>
<dbReference type="EMBL" id="CP059404">
    <property type="protein sequence ID" value="QNE90131.1"/>
    <property type="molecule type" value="Genomic_DNA"/>
</dbReference>
<dbReference type="Proteomes" id="UP000515743">
    <property type="component" value="Chromosome"/>
</dbReference>
<dbReference type="GO" id="GO:0046872">
    <property type="term" value="F:metal ion binding"/>
    <property type="evidence" value="ECO:0007669"/>
    <property type="project" value="UniProtKB-KW"/>
</dbReference>
<evidence type="ECO:0000313" key="9">
    <source>
        <dbReference type="EMBL" id="QNE90131.1"/>
    </source>
</evidence>
<gene>
    <name evidence="9" type="ORF">H0194_03815</name>
</gene>
<feature type="binding site" evidence="7">
    <location>
        <position position="208"/>
    </location>
    <ligand>
        <name>Zn(2+)</name>
        <dbReference type="ChEBI" id="CHEBI:29105"/>
    </ligand>
</feature>
<feature type="transmembrane region" description="Helical" evidence="8">
    <location>
        <begin position="97"/>
        <end position="115"/>
    </location>
</feature>
<keyword evidence="5 8" id="KW-1133">Transmembrane helix</keyword>
<organism evidence="9 10">
    <name type="scientific">Corynebacterium incognita</name>
    <dbReference type="NCBI Taxonomy" id="2754725"/>
    <lineage>
        <taxon>Bacteria</taxon>
        <taxon>Bacillati</taxon>
        <taxon>Actinomycetota</taxon>
        <taxon>Actinomycetes</taxon>
        <taxon>Mycobacteriales</taxon>
        <taxon>Corynebacteriaceae</taxon>
        <taxon>Corynebacterium</taxon>
    </lineage>
</organism>
<dbReference type="Pfam" id="PF03006">
    <property type="entry name" value="HlyIII"/>
    <property type="match status" value="1"/>
</dbReference>
<accession>A0A7G7CRB5</accession>
<dbReference type="InterPro" id="IPR004254">
    <property type="entry name" value="AdipoR/HlyIII-related"/>
</dbReference>
<dbReference type="GO" id="GO:0005886">
    <property type="term" value="C:plasma membrane"/>
    <property type="evidence" value="ECO:0007669"/>
    <property type="project" value="UniProtKB-SubCell"/>
</dbReference>
<dbReference type="PANTHER" id="PTHR20855:SF3">
    <property type="entry name" value="LD03007P"/>
    <property type="match status" value="1"/>
</dbReference>
<keyword evidence="4 8" id="KW-0812">Transmembrane</keyword>
<evidence type="ECO:0000256" key="5">
    <source>
        <dbReference type="ARBA" id="ARBA00022989"/>
    </source>
</evidence>
<sequence>MQSSESPQMVQYTFWTVNRGPRPVTRGWVHVGGAAVSIFASTALITVAWMALEWWHALGVTVYGVGLTALFTVSALYHRFPWTSADTVRLWRRADHAMIAVFIAATYTPLCLLVFPPDQAAWILSIAWIGALGGVFLNMVWIEHPRWLDVVVYLALGWLILPLIPSLWNNASPAVVWLLFAGGVIYTLGAVMYGAKWPGREARYFGYHEYFHAATVIAGIVHFIAVCLVIAEASAPARALLDG</sequence>
<proteinExistence type="inferred from homology"/>
<feature type="transmembrane region" description="Helical" evidence="8">
    <location>
        <begin position="28"/>
        <end position="51"/>
    </location>
</feature>
<feature type="transmembrane region" description="Helical" evidence="8">
    <location>
        <begin position="207"/>
        <end position="231"/>
    </location>
</feature>
<feature type="transmembrane region" description="Helical" evidence="8">
    <location>
        <begin position="147"/>
        <end position="168"/>
    </location>
</feature>
<keyword evidence="10" id="KW-1185">Reference proteome</keyword>
<comment type="subcellular location">
    <subcellularLocation>
        <location evidence="1">Cell membrane</location>
        <topology evidence="1">Multi-pass membrane protein</topology>
    </subcellularLocation>
</comment>
<evidence type="ECO:0000256" key="2">
    <source>
        <dbReference type="ARBA" id="ARBA00008488"/>
    </source>
</evidence>
<dbReference type="NCBIfam" id="TIGR01065">
    <property type="entry name" value="hlyIII"/>
    <property type="match status" value="1"/>
</dbReference>
<keyword evidence="7" id="KW-0479">Metal-binding</keyword>
<feature type="transmembrane region" description="Helical" evidence="8">
    <location>
        <begin position="57"/>
        <end position="77"/>
    </location>
</feature>
<feature type="binding site" evidence="7">
    <location>
        <position position="212"/>
    </location>
    <ligand>
        <name>Zn(2+)</name>
        <dbReference type="ChEBI" id="CHEBI:29105"/>
    </ligand>
</feature>
<feature type="transmembrane region" description="Helical" evidence="8">
    <location>
        <begin position="121"/>
        <end position="140"/>
    </location>
</feature>
<keyword evidence="6 8" id="KW-0472">Membrane</keyword>
<dbReference type="InterPro" id="IPR005744">
    <property type="entry name" value="Hy-lIII"/>
</dbReference>
<evidence type="ECO:0000256" key="4">
    <source>
        <dbReference type="ARBA" id="ARBA00022692"/>
    </source>
</evidence>
<evidence type="ECO:0000256" key="6">
    <source>
        <dbReference type="ARBA" id="ARBA00023136"/>
    </source>
</evidence>
<evidence type="ECO:0000256" key="1">
    <source>
        <dbReference type="ARBA" id="ARBA00004651"/>
    </source>
</evidence>
<evidence type="ECO:0000256" key="7">
    <source>
        <dbReference type="PIRSR" id="PIRSR604254-1"/>
    </source>
</evidence>
<evidence type="ECO:0000256" key="8">
    <source>
        <dbReference type="SAM" id="Phobius"/>
    </source>
</evidence>